<name>A0ABN9DZW6_9NEOB</name>
<gene>
    <name evidence="1" type="ORF">SPARVUS_LOCUS8878113</name>
</gene>
<proteinExistence type="predicted"/>
<organism evidence="1 2">
    <name type="scientific">Staurois parvus</name>
    <dbReference type="NCBI Taxonomy" id="386267"/>
    <lineage>
        <taxon>Eukaryota</taxon>
        <taxon>Metazoa</taxon>
        <taxon>Chordata</taxon>
        <taxon>Craniata</taxon>
        <taxon>Vertebrata</taxon>
        <taxon>Euteleostomi</taxon>
        <taxon>Amphibia</taxon>
        <taxon>Batrachia</taxon>
        <taxon>Anura</taxon>
        <taxon>Neobatrachia</taxon>
        <taxon>Ranoidea</taxon>
        <taxon>Ranidae</taxon>
        <taxon>Staurois</taxon>
    </lineage>
</organism>
<evidence type="ECO:0000313" key="1">
    <source>
        <dbReference type="EMBL" id="CAI9578185.1"/>
    </source>
</evidence>
<evidence type="ECO:0000313" key="2">
    <source>
        <dbReference type="Proteomes" id="UP001162483"/>
    </source>
</evidence>
<sequence length="51" mass="5502">MASTLSACARSLGAHGTAIWRTLCLCEVPICVITDWPISNHRNSSKQDVTS</sequence>
<dbReference type="EMBL" id="CATNWA010014980">
    <property type="protein sequence ID" value="CAI9578185.1"/>
    <property type="molecule type" value="Genomic_DNA"/>
</dbReference>
<dbReference type="Proteomes" id="UP001162483">
    <property type="component" value="Unassembled WGS sequence"/>
</dbReference>
<comment type="caution">
    <text evidence="1">The sequence shown here is derived from an EMBL/GenBank/DDBJ whole genome shotgun (WGS) entry which is preliminary data.</text>
</comment>
<keyword evidence="2" id="KW-1185">Reference proteome</keyword>
<accession>A0ABN9DZW6</accession>
<protein>
    <submittedName>
        <fullName evidence="1">Uncharacterized protein</fullName>
    </submittedName>
</protein>
<reference evidence="1" key="1">
    <citation type="submission" date="2023-05" db="EMBL/GenBank/DDBJ databases">
        <authorList>
            <person name="Stuckert A."/>
        </authorList>
    </citation>
    <scope>NUCLEOTIDE SEQUENCE</scope>
</reference>